<dbReference type="SMART" id="SM00770">
    <property type="entry name" value="Zn_dep_PLPC"/>
    <property type="match status" value="1"/>
</dbReference>
<gene>
    <name evidence="2" type="ORF">UT64_C0039G0008</name>
</gene>
<evidence type="ECO:0000259" key="1">
    <source>
        <dbReference type="PROSITE" id="PS51841"/>
    </source>
</evidence>
<dbReference type="Pfam" id="PF13385">
    <property type="entry name" value="Laminin_G_3"/>
    <property type="match status" value="1"/>
</dbReference>
<dbReference type="Pfam" id="PF00932">
    <property type="entry name" value="LTD"/>
    <property type="match status" value="1"/>
</dbReference>
<evidence type="ECO:0000313" key="2">
    <source>
        <dbReference type="EMBL" id="KKR32229.1"/>
    </source>
</evidence>
<dbReference type="InterPro" id="IPR001531">
    <property type="entry name" value="Zn_PLipaseC"/>
</dbReference>
<dbReference type="PATRIC" id="fig|1618642.3.peg.722"/>
<dbReference type="SUPFAM" id="SSF49899">
    <property type="entry name" value="Concanavalin A-like lectins/glucanases"/>
    <property type="match status" value="1"/>
</dbReference>
<reference evidence="2 3" key="1">
    <citation type="journal article" date="2015" name="Nature">
        <title>rRNA introns, odd ribosomes, and small enigmatic genomes across a large radiation of phyla.</title>
        <authorList>
            <person name="Brown C.T."/>
            <person name="Hug L.A."/>
            <person name="Thomas B.C."/>
            <person name="Sharon I."/>
            <person name="Castelle C.J."/>
            <person name="Singh A."/>
            <person name="Wilkins M.J."/>
            <person name="Williams K.H."/>
            <person name="Banfield J.F."/>
        </authorList>
    </citation>
    <scope>NUCLEOTIDE SEQUENCE [LARGE SCALE GENOMIC DNA]</scope>
</reference>
<proteinExistence type="predicted"/>
<dbReference type="SUPFAM" id="SSF48537">
    <property type="entry name" value="Phospholipase C/P1 nuclease"/>
    <property type="match status" value="1"/>
</dbReference>
<sequence>MVLRRAIKLSLASIVLLFFAVQVFSYDNLVIHPALSLGAIEIYNQQASRKLTEEQKNWIVQGSIDEDADPRYLNHFFDPTTGKGLDGRISAKDWSQNQDGLIGMTGDYSEAAILDNYKIGNYHRAYQGIGHMLHLIQDMSVPAHARNDSHPDGDPFENWSKINGRVNLNKAKFINLESVSNAFDDLARYSNNNFLSKDTVVIDYGKHELKTEVVDGKNVYYTMNEIDKTTYRLAFVKYPDSLKPIMQISNDLKLNLDYWNMLHPKAVGYSAGVIDYFERKFAEIDENRTVEEVSFWQKTKNYFTSTKNELEYRTGETIAYLRGNLHYSVDSIAGYARDFGQNLGFFGEATNETITKVAEKTSETAIKQTDILINQAKNAGVLGQKIYSDGKKVIQSNVVIKPKKAQASDAGNTTNEQNSLILVPDAEIIRDDLILPPTNSSSSLPYEKTSSGFKYFSIGSGPIFQLPPPVLSPTSTPTTTPIVNTTSTPEEIITSIIKYPDSISSSSEAEFIFSASKSGVGFSLNFDDSGWQSVHKEVTITAADGEHTLKVKAIDPAASSTIAVWNWRIDTQKPQLDIIDKPSRYSSSTSASFQFQTDELVIYSCSLNQEPLLFCGPNTMIEDLIEDSYLFEVKAEDRSGNFATSSFEWLVDLTKPNVILANLESSYIQTGFGLNWLGEDEQSGVDVYSLQKQIDLGEWEDWFSETNATSTIFDLPIEPGQSIAFRAKASDKAFNLSDWSHEVKTKILKFPADHAVISELYIDEINQGSEWIELYNPTDTEISLTGWTIDTKANNKDISLPEGANIPPHGFYLIGDKADNKWNPDSESWSTPNYNETMSLTNTDGWVKLKDITGKVVDGAGWGNSNYFEDKAINTSGFLEGYSFERKAYSSSTLELMSSGGEHQFSGNGYDSDNNEKDFITRSFPTPENSSARIEKTDTENFSSDDVAVWHLDESEGKVAKDSTENGGDMGWEYNPYAGGRNLPEKSSGKFDLATKFRQNPEHYLKNFSPEIELTDGVTVGTWIKTSLVNDSSSRVWWLGDTRNYADIPQNYLKLSIKNGKACLSIKQKFAEENLCSVESVNDNSWHQIVVRVDNREKRMNVFIDGEKQSDVRLANKLPKLAFFSVGYNEGGSPAGISFDGEIDELFINKSVISDNDIINIYQSNKPYGGEIIIPELEAAEIVAHYKFDETRGNTAMDSSENNYNLNWQFNEWSLGAFHPRWSEGKYDGSIFNF</sequence>
<protein>
    <submittedName>
        <fullName evidence="2">Putative secreted protein, periplasmic copper-binding protein (NosD) family</fullName>
    </submittedName>
</protein>
<dbReference type="Gene3D" id="2.60.120.200">
    <property type="match status" value="1"/>
</dbReference>
<dbReference type="EMBL" id="LBXO01000039">
    <property type="protein sequence ID" value="KKR32229.1"/>
    <property type="molecule type" value="Genomic_DNA"/>
</dbReference>
<evidence type="ECO:0000313" key="3">
    <source>
        <dbReference type="Proteomes" id="UP000034137"/>
    </source>
</evidence>
<dbReference type="InterPro" id="IPR008947">
    <property type="entry name" value="PLipase_C/P1_nuclease_dom_sf"/>
</dbReference>
<dbReference type="Gene3D" id="2.60.40.1260">
    <property type="entry name" value="Lamin Tail domain"/>
    <property type="match status" value="1"/>
</dbReference>
<dbReference type="InterPro" id="IPR001322">
    <property type="entry name" value="Lamin_tail_dom"/>
</dbReference>
<dbReference type="InterPro" id="IPR036415">
    <property type="entry name" value="Lamin_tail_dom_sf"/>
</dbReference>
<dbReference type="Proteomes" id="UP000034137">
    <property type="component" value="Unassembled WGS sequence"/>
</dbReference>
<comment type="caution">
    <text evidence="2">The sequence shown here is derived from an EMBL/GenBank/DDBJ whole genome shotgun (WGS) entry which is preliminary data.</text>
</comment>
<feature type="domain" description="LTD" evidence="1">
    <location>
        <begin position="750"/>
        <end position="864"/>
    </location>
</feature>
<dbReference type="InterPro" id="IPR013320">
    <property type="entry name" value="ConA-like_dom_sf"/>
</dbReference>
<dbReference type="AlphaFoldDB" id="A0A0G0PVP4"/>
<dbReference type="GO" id="GO:0004629">
    <property type="term" value="F:phospholipase C activity"/>
    <property type="evidence" value="ECO:0007669"/>
    <property type="project" value="InterPro"/>
</dbReference>
<dbReference type="Gene3D" id="1.10.575.10">
    <property type="entry name" value="P1 Nuclease"/>
    <property type="match status" value="1"/>
</dbReference>
<accession>A0A0G0PVP4</accession>
<dbReference type="SUPFAM" id="SSF74853">
    <property type="entry name" value="Lamin A/C globular tail domain"/>
    <property type="match status" value="1"/>
</dbReference>
<dbReference type="PROSITE" id="PS51841">
    <property type="entry name" value="LTD"/>
    <property type="match status" value="1"/>
</dbReference>
<organism evidence="2 3">
    <name type="scientific">Candidatus Falkowbacteria bacterium GW2011_GWF2_39_8</name>
    <dbReference type="NCBI Taxonomy" id="1618642"/>
    <lineage>
        <taxon>Bacteria</taxon>
        <taxon>Candidatus Falkowiibacteriota</taxon>
    </lineage>
</organism>
<dbReference type="GO" id="GO:0008270">
    <property type="term" value="F:zinc ion binding"/>
    <property type="evidence" value="ECO:0007669"/>
    <property type="project" value="InterPro"/>
</dbReference>
<name>A0A0G0PVP4_9BACT</name>